<dbReference type="AlphaFoldDB" id="A0AAW0TFF8"/>
<feature type="region of interest" description="Disordered" evidence="1">
    <location>
        <begin position="138"/>
        <end position="161"/>
    </location>
</feature>
<name>A0AAW0TFF8_SCYPA</name>
<evidence type="ECO:0000313" key="3">
    <source>
        <dbReference type="Proteomes" id="UP001487740"/>
    </source>
</evidence>
<proteinExistence type="predicted"/>
<accession>A0AAW0TFF8</accession>
<feature type="region of interest" description="Disordered" evidence="1">
    <location>
        <begin position="1"/>
        <end position="103"/>
    </location>
</feature>
<dbReference type="EMBL" id="JARAKH010000033">
    <property type="protein sequence ID" value="KAK8385386.1"/>
    <property type="molecule type" value="Genomic_DNA"/>
</dbReference>
<sequence length="161" mass="18000">MSRRARRSRPPASLGASQARSPPRDTGAAAPRPSCPHCSANEPLSDARFRSRTPAATRSTAWGFLCTIEEKEAEEKKDKDKEKKEKENENKEKRQDIPGQARHLGLHTWLTYTVTWMDKQKTGSGEGEEGAPRYQASITLTSHDPAWERNVTGHGCRSRDS</sequence>
<organism evidence="2 3">
    <name type="scientific">Scylla paramamosain</name>
    <name type="common">Mud crab</name>
    <dbReference type="NCBI Taxonomy" id="85552"/>
    <lineage>
        <taxon>Eukaryota</taxon>
        <taxon>Metazoa</taxon>
        <taxon>Ecdysozoa</taxon>
        <taxon>Arthropoda</taxon>
        <taxon>Crustacea</taxon>
        <taxon>Multicrustacea</taxon>
        <taxon>Malacostraca</taxon>
        <taxon>Eumalacostraca</taxon>
        <taxon>Eucarida</taxon>
        <taxon>Decapoda</taxon>
        <taxon>Pleocyemata</taxon>
        <taxon>Brachyura</taxon>
        <taxon>Eubrachyura</taxon>
        <taxon>Portunoidea</taxon>
        <taxon>Portunidae</taxon>
        <taxon>Portuninae</taxon>
        <taxon>Scylla</taxon>
    </lineage>
</organism>
<evidence type="ECO:0000256" key="1">
    <source>
        <dbReference type="SAM" id="MobiDB-lite"/>
    </source>
</evidence>
<reference evidence="2 3" key="1">
    <citation type="submission" date="2023-03" db="EMBL/GenBank/DDBJ databases">
        <title>High-quality genome of Scylla paramamosain provides insights in environmental adaptation.</title>
        <authorList>
            <person name="Zhang L."/>
        </authorList>
    </citation>
    <scope>NUCLEOTIDE SEQUENCE [LARGE SCALE GENOMIC DNA]</scope>
    <source>
        <strain evidence="2">LZ_2023a</strain>
        <tissue evidence="2">Muscle</tissue>
    </source>
</reference>
<keyword evidence="3" id="KW-1185">Reference proteome</keyword>
<feature type="compositionally biased region" description="Basic and acidic residues" evidence="1">
    <location>
        <begin position="68"/>
        <end position="96"/>
    </location>
</feature>
<evidence type="ECO:0000313" key="2">
    <source>
        <dbReference type="EMBL" id="KAK8385386.1"/>
    </source>
</evidence>
<protein>
    <submittedName>
        <fullName evidence="2">Uncharacterized protein</fullName>
    </submittedName>
</protein>
<comment type="caution">
    <text evidence="2">The sequence shown here is derived from an EMBL/GenBank/DDBJ whole genome shotgun (WGS) entry which is preliminary data.</text>
</comment>
<dbReference type="Proteomes" id="UP001487740">
    <property type="component" value="Unassembled WGS sequence"/>
</dbReference>
<gene>
    <name evidence="2" type="ORF">O3P69_012314</name>
</gene>